<evidence type="ECO:0000313" key="8">
    <source>
        <dbReference type="Proteomes" id="UP000008120"/>
    </source>
</evidence>
<dbReference type="HAMAP" id="MF_01151">
    <property type="entry name" value="GrpE"/>
    <property type="match status" value="1"/>
</dbReference>
<dbReference type="GO" id="GO:0051082">
    <property type="term" value="F:unfolded protein binding"/>
    <property type="evidence" value="ECO:0007669"/>
    <property type="project" value="TreeGrafter"/>
</dbReference>
<dbReference type="GO" id="GO:0042803">
    <property type="term" value="F:protein homodimerization activity"/>
    <property type="evidence" value="ECO:0007669"/>
    <property type="project" value="InterPro"/>
</dbReference>
<dbReference type="PANTHER" id="PTHR21237:SF23">
    <property type="entry name" value="GRPE PROTEIN HOMOLOG, MITOCHONDRIAL"/>
    <property type="match status" value="1"/>
</dbReference>
<dbReference type="EMBL" id="BA000048">
    <property type="protein sequence ID" value="BAJ49883.1"/>
    <property type="molecule type" value="Genomic_DNA"/>
</dbReference>
<dbReference type="Proteomes" id="UP000008120">
    <property type="component" value="Chromosome"/>
</dbReference>
<dbReference type="Gene3D" id="3.90.20.20">
    <property type="match status" value="1"/>
</dbReference>
<feature type="coiled-coil region" evidence="4">
    <location>
        <begin position="12"/>
        <end position="76"/>
    </location>
</feature>
<dbReference type="SUPFAM" id="SSF51064">
    <property type="entry name" value="Head domain of nucleotide exchange factor GrpE"/>
    <property type="match status" value="1"/>
</dbReference>
<dbReference type="PANTHER" id="PTHR21237">
    <property type="entry name" value="GRPE PROTEIN"/>
    <property type="match status" value="1"/>
</dbReference>
<dbReference type="GO" id="GO:0051087">
    <property type="term" value="F:protein-folding chaperone binding"/>
    <property type="evidence" value="ECO:0007669"/>
    <property type="project" value="InterPro"/>
</dbReference>
<reference evidence="5 8" key="1">
    <citation type="journal article" date="2005" name="Environ. Microbiol.">
        <title>Genetic and functional properties of uncultivated thermophilic crenarchaeotes from a subsurface gold mine as revealed by analysis of genome fragments.</title>
        <authorList>
            <person name="Nunoura T."/>
            <person name="Hirayama H."/>
            <person name="Takami H."/>
            <person name="Oida H."/>
            <person name="Nishi S."/>
            <person name="Shimamura S."/>
            <person name="Suzuki Y."/>
            <person name="Inagaki F."/>
            <person name="Takai K."/>
            <person name="Nealson K.H."/>
            <person name="Horikoshi K."/>
        </authorList>
    </citation>
    <scope>NUCLEOTIDE SEQUENCE [LARGE SCALE GENOMIC DNA]</scope>
</reference>
<evidence type="ECO:0000313" key="5">
    <source>
        <dbReference type="EMBL" id="BAJ46796.1"/>
    </source>
</evidence>
<reference evidence="5 8" key="2">
    <citation type="journal article" date="2011" name="Nucleic Acids Res.">
        <title>Insights into the evolution of Archaea and eukaryotic protein modifier systems revealed by the genome of a novel archaeal group.</title>
        <authorList>
            <person name="Nunoura T."/>
            <person name="Takaki Y."/>
            <person name="Kakuta J."/>
            <person name="Nishi S."/>
            <person name="Sugahara J."/>
            <person name="Kazama H."/>
            <person name="Chee G."/>
            <person name="Hattori M."/>
            <person name="Kanai A."/>
            <person name="Atomi H."/>
            <person name="Takai K."/>
            <person name="Takami H."/>
        </authorList>
    </citation>
    <scope>NUCLEOTIDE SEQUENCE [LARGE SCALE GENOMIC DNA]</scope>
</reference>
<dbReference type="Pfam" id="PF01025">
    <property type="entry name" value="GrpE"/>
    <property type="match status" value="1"/>
</dbReference>
<sequence>MDGMSGEGAESLEELRAQNRELLERLSYALAEMANMRRVMEKEVSRAEQAAAERLLRKLITVYEDLERVVKSLETSEAPPALAQALQMIYRELTNILASEGVEKMDVVGKEFNPFDHEAVEYIDSDTVAVDTVAEVLSNGYRMGDKILKPPRVKVARPSKQTSG</sequence>
<dbReference type="EMBL" id="AP011826">
    <property type="protein sequence ID" value="BAJ47057.1"/>
    <property type="molecule type" value="Genomic_DNA"/>
</dbReference>
<dbReference type="CDD" id="cd00446">
    <property type="entry name" value="GrpE"/>
    <property type="match status" value="1"/>
</dbReference>
<keyword evidence="2" id="KW-0143">Chaperone</keyword>
<evidence type="ECO:0000313" key="6">
    <source>
        <dbReference type="EMBL" id="BAJ47057.1"/>
    </source>
</evidence>
<dbReference type="Gene3D" id="2.30.22.10">
    <property type="entry name" value="Head domain of nucleotide exchange factor GrpE"/>
    <property type="match status" value="1"/>
</dbReference>
<gene>
    <name evidence="7" type="ORF">CSUB_C0014</name>
    <name evidence="5" type="ORF">HGMM_F29E04C02</name>
    <name evidence="6" type="ORF">HGMM_F51C10C12</name>
</gene>
<evidence type="ECO:0000256" key="4">
    <source>
        <dbReference type="SAM" id="Coils"/>
    </source>
</evidence>
<dbReference type="InterPro" id="IPR013805">
    <property type="entry name" value="GrpE_CC"/>
</dbReference>
<accession>E6N390</accession>
<comment type="similarity">
    <text evidence="1 3">Belongs to the GrpE family.</text>
</comment>
<evidence type="ECO:0000256" key="3">
    <source>
        <dbReference type="RuleBase" id="RU004478"/>
    </source>
</evidence>
<dbReference type="BioCyc" id="CCAL311458:G131R-14-MONOMER"/>
<protein>
    <submittedName>
        <fullName evidence="5">Molecular chaperone GrpE</fullName>
    </submittedName>
</protein>
<dbReference type="EMBL" id="AP011723">
    <property type="protein sequence ID" value="BAJ46796.1"/>
    <property type="molecule type" value="Genomic_DNA"/>
</dbReference>
<dbReference type="GO" id="GO:0000774">
    <property type="term" value="F:adenyl-nucleotide exchange factor activity"/>
    <property type="evidence" value="ECO:0007669"/>
    <property type="project" value="InterPro"/>
</dbReference>
<organism evidence="5 8">
    <name type="scientific">Caldiarchaeum subterraneum</name>
    <dbReference type="NCBI Taxonomy" id="311458"/>
    <lineage>
        <taxon>Archaea</taxon>
        <taxon>Nitrososphaerota</taxon>
        <taxon>Candidatus Caldarchaeales</taxon>
        <taxon>Candidatus Caldarchaeaceae</taxon>
        <taxon>Candidatus Caldarchaeum</taxon>
    </lineage>
</organism>
<proteinExistence type="inferred from homology"/>
<dbReference type="InterPro" id="IPR009012">
    <property type="entry name" value="GrpE_head"/>
</dbReference>
<evidence type="ECO:0000256" key="1">
    <source>
        <dbReference type="ARBA" id="ARBA00009054"/>
    </source>
</evidence>
<dbReference type="InterPro" id="IPR000740">
    <property type="entry name" value="GrpE"/>
</dbReference>
<keyword evidence="4" id="KW-0175">Coiled coil</keyword>
<reference evidence="5" key="3">
    <citation type="journal article" date="2012" name="PLoS ONE">
        <title>A Deeply Branching Thermophilic Bacterium with an Ancient Acetyl-CoA Pathway Dominates a Subsurface Ecosystem.</title>
        <authorList>
            <person name="Takami H."/>
            <person name="Noguchi H."/>
            <person name="Takaki Y."/>
            <person name="Uchiyama I."/>
            <person name="Toyoda A."/>
            <person name="Nishi S."/>
            <person name="Chee G.-J."/>
            <person name="Arai W."/>
            <person name="Nunoura T."/>
            <person name="Itoh T."/>
            <person name="Hattori M."/>
            <person name="Takai K."/>
        </authorList>
    </citation>
    <scope>NUCLEOTIDE SEQUENCE</scope>
</reference>
<dbReference type="PRINTS" id="PR00773">
    <property type="entry name" value="GRPEPROTEIN"/>
</dbReference>
<evidence type="ECO:0000256" key="2">
    <source>
        <dbReference type="ARBA" id="ARBA00023186"/>
    </source>
</evidence>
<evidence type="ECO:0000313" key="7">
    <source>
        <dbReference type="EMBL" id="BAJ49883.1"/>
    </source>
</evidence>
<dbReference type="GO" id="GO:0006457">
    <property type="term" value="P:protein folding"/>
    <property type="evidence" value="ECO:0007669"/>
    <property type="project" value="InterPro"/>
</dbReference>
<name>E6N390_CALS0</name>
<dbReference type="SUPFAM" id="SSF58014">
    <property type="entry name" value="Coiled-coil domain of nucleotide exchange factor GrpE"/>
    <property type="match status" value="1"/>
</dbReference>
<dbReference type="STRING" id="311458.CSUB_C0014"/>
<dbReference type="AlphaFoldDB" id="E6N390"/>
<dbReference type="KEGG" id="csu:CSUB_C0014"/>